<evidence type="ECO:0000313" key="2">
    <source>
        <dbReference type="Proteomes" id="UP000005522"/>
    </source>
</evidence>
<accession>A0A059ZX08</accession>
<dbReference type="HOGENOM" id="CLU_2968754_0_0_6"/>
<gene>
    <name evidence="1" type="ORF">Acaty_c0567</name>
</gene>
<name>A0A059ZX08_ACICK</name>
<sequence>MGQKLLKSLLLERLQFGVIGAEGEPGNFAHIKIRADDAALVGQALLPGLGGWLVQAVE</sequence>
<reference evidence="1 2" key="1">
    <citation type="journal article" date="2009" name="J. Bacteriol.">
        <title>Draft genome sequence of the extremely acidophilic bacterium Acidithiobacillus caldus ATCC 51756 reveals metabolic versatility in the genus Acidithiobacillus.</title>
        <authorList>
            <person name="Valdes J."/>
            <person name="Quatrini R."/>
            <person name="Hallberg K."/>
            <person name="Dopson M."/>
            <person name="Valenzuela P.D."/>
            <person name="Holmes D.S."/>
        </authorList>
    </citation>
    <scope>NUCLEOTIDE SEQUENCE [LARGE SCALE GENOMIC DNA]</scope>
    <source>
        <strain evidence="2">ATCC 51756 / DSM 8584 / KU</strain>
    </source>
</reference>
<evidence type="ECO:0000313" key="1">
    <source>
        <dbReference type="EMBL" id="AIA54452.1"/>
    </source>
</evidence>
<protein>
    <submittedName>
        <fullName evidence="1">Uncharacterized protein</fullName>
    </submittedName>
</protein>
<dbReference type="EMBL" id="CP005986">
    <property type="protein sequence ID" value="AIA54452.1"/>
    <property type="molecule type" value="Genomic_DNA"/>
</dbReference>
<proteinExistence type="predicted"/>
<organism evidence="1 2">
    <name type="scientific">Acidithiobacillus caldus (strain ATCC 51756 / DSM 8584 / KU)</name>
    <dbReference type="NCBI Taxonomy" id="637389"/>
    <lineage>
        <taxon>Bacteria</taxon>
        <taxon>Pseudomonadati</taxon>
        <taxon>Pseudomonadota</taxon>
        <taxon>Acidithiobacillia</taxon>
        <taxon>Acidithiobacillales</taxon>
        <taxon>Acidithiobacillaceae</taxon>
        <taxon>Acidithiobacillus</taxon>
    </lineage>
</organism>
<dbReference type="Proteomes" id="UP000005522">
    <property type="component" value="Chromosome"/>
</dbReference>
<dbReference type="AlphaFoldDB" id="A0A059ZX08"/>
<dbReference type="KEGG" id="acz:Acaty_c0567"/>